<feature type="region of interest" description="Disordered" evidence="1">
    <location>
        <begin position="1"/>
        <end position="21"/>
    </location>
</feature>
<dbReference type="Gene3D" id="1.20.1280.50">
    <property type="match status" value="1"/>
</dbReference>
<dbReference type="AlphaFoldDB" id="A0AAV2CTI8"/>
<sequence length="395" mass="44518">MGSITKRNIAAETDEGSTRKRRQVAGELELVGDDELPSDVVNDILSRLPVKTLIRFKSLCNAWAAIITNNPHFVSMHLKNYTNHSLLCTYSASFGPQSISLCPEAEAEPGQRRLINLGQQMAKDVICGGGGNGLFLLGNPRRQYPDYRLWSPATREIKLLPNPPLAPPISYPLESISPVYSRHSCDYCGVGEDLVANDIKVILIRNYVCHVDIGNYIPSSAFHSSVFVYTFRSNCWTEVAGGYPYQEGRNYSDYHTLNRHAYSEGIFYWVFDKYSRYVVAFDMGSHVFHKIDYPSGRSWYNCTLSTYRDSIALFNGEFGDCLRPVDVWLLRSGGEREWGWSRHSIPWPFSGRAVVMGYWKDDQVIVGSIGVARYLWSYGESVAQGLQRGQGLACL</sequence>
<dbReference type="Pfam" id="PF00646">
    <property type="entry name" value="F-box"/>
    <property type="match status" value="1"/>
</dbReference>
<accession>A0AAV2CTI8</accession>
<dbReference type="Proteomes" id="UP001497516">
    <property type="component" value="Chromosome 10"/>
</dbReference>
<keyword evidence="4" id="KW-1185">Reference proteome</keyword>
<evidence type="ECO:0000256" key="1">
    <source>
        <dbReference type="SAM" id="MobiDB-lite"/>
    </source>
</evidence>
<evidence type="ECO:0000313" key="4">
    <source>
        <dbReference type="Proteomes" id="UP001497516"/>
    </source>
</evidence>
<protein>
    <recommendedName>
        <fullName evidence="2">F-box domain-containing protein</fullName>
    </recommendedName>
</protein>
<dbReference type="InterPro" id="IPR050796">
    <property type="entry name" value="SCF_F-box_component"/>
</dbReference>
<reference evidence="3 4" key="1">
    <citation type="submission" date="2024-04" db="EMBL/GenBank/DDBJ databases">
        <authorList>
            <person name="Fracassetti M."/>
        </authorList>
    </citation>
    <scope>NUCLEOTIDE SEQUENCE [LARGE SCALE GENOMIC DNA]</scope>
</reference>
<dbReference type="EMBL" id="OZ034814">
    <property type="protein sequence ID" value="CAL1359584.1"/>
    <property type="molecule type" value="Genomic_DNA"/>
</dbReference>
<dbReference type="PANTHER" id="PTHR31672">
    <property type="entry name" value="BNACNNG10540D PROTEIN"/>
    <property type="match status" value="1"/>
</dbReference>
<dbReference type="PROSITE" id="PS50181">
    <property type="entry name" value="FBOX"/>
    <property type="match status" value="1"/>
</dbReference>
<gene>
    <name evidence="3" type="ORF">LTRI10_LOCUS7059</name>
</gene>
<evidence type="ECO:0000259" key="2">
    <source>
        <dbReference type="PROSITE" id="PS50181"/>
    </source>
</evidence>
<dbReference type="PANTHER" id="PTHR31672:SF13">
    <property type="entry name" value="F-BOX PROTEIN CPR30-LIKE"/>
    <property type="match status" value="1"/>
</dbReference>
<dbReference type="InterPro" id="IPR013187">
    <property type="entry name" value="F-box-assoc_dom_typ3"/>
</dbReference>
<dbReference type="Pfam" id="PF08268">
    <property type="entry name" value="FBA_3"/>
    <property type="match status" value="1"/>
</dbReference>
<dbReference type="CDD" id="cd22157">
    <property type="entry name" value="F-box_AtFBW1-like"/>
    <property type="match status" value="1"/>
</dbReference>
<organism evidence="3 4">
    <name type="scientific">Linum trigynum</name>
    <dbReference type="NCBI Taxonomy" id="586398"/>
    <lineage>
        <taxon>Eukaryota</taxon>
        <taxon>Viridiplantae</taxon>
        <taxon>Streptophyta</taxon>
        <taxon>Embryophyta</taxon>
        <taxon>Tracheophyta</taxon>
        <taxon>Spermatophyta</taxon>
        <taxon>Magnoliopsida</taxon>
        <taxon>eudicotyledons</taxon>
        <taxon>Gunneridae</taxon>
        <taxon>Pentapetalae</taxon>
        <taxon>rosids</taxon>
        <taxon>fabids</taxon>
        <taxon>Malpighiales</taxon>
        <taxon>Linaceae</taxon>
        <taxon>Linum</taxon>
    </lineage>
</organism>
<feature type="domain" description="F-box" evidence="2">
    <location>
        <begin position="30"/>
        <end position="76"/>
    </location>
</feature>
<dbReference type="InterPro" id="IPR036047">
    <property type="entry name" value="F-box-like_dom_sf"/>
</dbReference>
<dbReference type="InterPro" id="IPR001810">
    <property type="entry name" value="F-box_dom"/>
</dbReference>
<dbReference type="SMART" id="SM00256">
    <property type="entry name" value="FBOX"/>
    <property type="match status" value="1"/>
</dbReference>
<proteinExistence type="predicted"/>
<name>A0AAV2CTI8_9ROSI</name>
<evidence type="ECO:0000313" key="3">
    <source>
        <dbReference type="EMBL" id="CAL1359584.1"/>
    </source>
</evidence>
<dbReference type="SUPFAM" id="SSF81383">
    <property type="entry name" value="F-box domain"/>
    <property type="match status" value="1"/>
</dbReference>